<feature type="domain" description="HAMP" evidence="16">
    <location>
        <begin position="313"/>
        <end position="365"/>
    </location>
</feature>
<evidence type="ECO:0000256" key="6">
    <source>
        <dbReference type="ARBA" id="ARBA00022679"/>
    </source>
</evidence>
<evidence type="ECO:0000313" key="17">
    <source>
        <dbReference type="EMBL" id="TYS50414.1"/>
    </source>
</evidence>
<keyword evidence="8" id="KW-0547">Nucleotide-binding</keyword>
<comment type="catalytic activity">
    <reaction evidence="1">
        <text>ATP + protein L-histidine = ADP + protein N-phospho-L-histidine.</text>
        <dbReference type="EC" id="2.7.13.3"/>
    </reaction>
</comment>
<keyword evidence="10" id="KW-0067">ATP-binding</keyword>
<keyword evidence="13 14" id="KW-0472">Membrane</keyword>
<accession>A0A5D4RKW8</accession>
<dbReference type="Pfam" id="PF06580">
    <property type="entry name" value="His_kinase"/>
    <property type="match status" value="1"/>
</dbReference>
<keyword evidence="6" id="KW-0808">Transferase</keyword>
<evidence type="ECO:0000256" key="9">
    <source>
        <dbReference type="ARBA" id="ARBA00022777"/>
    </source>
</evidence>
<dbReference type="Gene3D" id="6.10.340.10">
    <property type="match status" value="1"/>
</dbReference>
<evidence type="ECO:0000256" key="5">
    <source>
        <dbReference type="ARBA" id="ARBA00022553"/>
    </source>
</evidence>
<organism evidence="17 18">
    <name type="scientific">Bacillus infantis</name>
    <dbReference type="NCBI Taxonomy" id="324767"/>
    <lineage>
        <taxon>Bacteria</taxon>
        <taxon>Bacillati</taxon>
        <taxon>Bacillota</taxon>
        <taxon>Bacilli</taxon>
        <taxon>Bacillales</taxon>
        <taxon>Bacillaceae</taxon>
        <taxon>Bacillus</taxon>
    </lineage>
</organism>
<dbReference type="CDD" id="cd06225">
    <property type="entry name" value="HAMP"/>
    <property type="match status" value="1"/>
</dbReference>
<protein>
    <recommendedName>
        <fullName evidence="3">histidine kinase</fullName>
        <ecNumber evidence="3">2.7.13.3</ecNumber>
    </recommendedName>
</protein>
<evidence type="ECO:0000256" key="10">
    <source>
        <dbReference type="ARBA" id="ARBA00022840"/>
    </source>
</evidence>
<dbReference type="AlphaFoldDB" id="A0A5D4RKW8"/>
<dbReference type="RefSeq" id="WP_148974216.1">
    <property type="nucleotide sequence ID" value="NZ_VTER01000003.1"/>
</dbReference>
<dbReference type="PROSITE" id="PS50885">
    <property type="entry name" value="HAMP"/>
    <property type="match status" value="1"/>
</dbReference>
<dbReference type="GO" id="GO:0000155">
    <property type="term" value="F:phosphorelay sensor kinase activity"/>
    <property type="evidence" value="ECO:0007669"/>
    <property type="project" value="InterPro"/>
</dbReference>
<name>A0A5D4RKW8_9BACI</name>
<comment type="caution">
    <text evidence="17">The sequence shown here is derived from an EMBL/GenBank/DDBJ whole genome shotgun (WGS) entry which is preliminary data.</text>
</comment>
<dbReference type="InterPro" id="IPR003594">
    <property type="entry name" value="HATPase_dom"/>
</dbReference>
<dbReference type="SUPFAM" id="SSF158472">
    <property type="entry name" value="HAMP domain-like"/>
    <property type="match status" value="1"/>
</dbReference>
<gene>
    <name evidence="17" type="ORF">FZD51_07705</name>
</gene>
<keyword evidence="9" id="KW-0418">Kinase</keyword>
<feature type="transmembrane region" description="Helical" evidence="14">
    <location>
        <begin position="292"/>
        <end position="313"/>
    </location>
</feature>
<evidence type="ECO:0000256" key="7">
    <source>
        <dbReference type="ARBA" id="ARBA00022692"/>
    </source>
</evidence>
<dbReference type="Pfam" id="PF02518">
    <property type="entry name" value="HATPase_c"/>
    <property type="match status" value="1"/>
</dbReference>
<evidence type="ECO:0000259" key="15">
    <source>
        <dbReference type="PROSITE" id="PS50109"/>
    </source>
</evidence>
<dbReference type="Proteomes" id="UP000322139">
    <property type="component" value="Unassembled WGS sequence"/>
</dbReference>
<dbReference type="SUPFAM" id="SSF55874">
    <property type="entry name" value="ATPase domain of HSP90 chaperone/DNA topoisomerase II/histidine kinase"/>
    <property type="match status" value="1"/>
</dbReference>
<dbReference type="GO" id="GO:0005886">
    <property type="term" value="C:plasma membrane"/>
    <property type="evidence" value="ECO:0007669"/>
    <property type="project" value="UniProtKB-SubCell"/>
</dbReference>
<keyword evidence="12" id="KW-0902">Two-component regulatory system</keyword>
<proteinExistence type="predicted"/>
<evidence type="ECO:0000256" key="12">
    <source>
        <dbReference type="ARBA" id="ARBA00023012"/>
    </source>
</evidence>
<dbReference type="InterPro" id="IPR010559">
    <property type="entry name" value="Sig_transdc_His_kin_internal"/>
</dbReference>
<dbReference type="PANTHER" id="PTHR34220:SF7">
    <property type="entry name" value="SENSOR HISTIDINE KINASE YPDA"/>
    <property type="match status" value="1"/>
</dbReference>
<evidence type="ECO:0000256" key="8">
    <source>
        <dbReference type="ARBA" id="ARBA00022741"/>
    </source>
</evidence>
<evidence type="ECO:0000256" key="14">
    <source>
        <dbReference type="SAM" id="Phobius"/>
    </source>
</evidence>
<evidence type="ECO:0000256" key="2">
    <source>
        <dbReference type="ARBA" id="ARBA00004651"/>
    </source>
</evidence>
<dbReference type="InterPro" id="IPR050640">
    <property type="entry name" value="Bact_2-comp_sensor_kinase"/>
</dbReference>
<dbReference type="InterPro" id="IPR005467">
    <property type="entry name" value="His_kinase_dom"/>
</dbReference>
<dbReference type="Pfam" id="PF00672">
    <property type="entry name" value="HAMP"/>
    <property type="match status" value="1"/>
</dbReference>
<evidence type="ECO:0000256" key="13">
    <source>
        <dbReference type="ARBA" id="ARBA00023136"/>
    </source>
</evidence>
<keyword evidence="11 14" id="KW-1133">Transmembrane helix</keyword>
<feature type="transmembrane region" description="Helical" evidence="14">
    <location>
        <begin position="12"/>
        <end position="32"/>
    </location>
</feature>
<sequence>MPRNWNLKRKFVTVFFILISLPTIFLGVLIYYQATDAFKKQAEENILSRFEKNQETLNSIIRDVESMSSYMIYDQDFRSFFKLPKYRVQEIRLAEEEIRGYFTFQLMSYDYIDSIELTSRGDRSFQTGNPVSGVQEEPFVEKAIEANGSPSWSGSYEVGSDWGGKHSVVLMTRVINDLRNISEPIGLAKIRLDTKKVFRRVEVDPSQQGDYFILSNQGDVILHKDPSIVGKRFPDRELLDAILKSDEHTVRYKKDGNVFLIVKREVKNTNWLSVAMVNQDIVVGNLYNVRNLILFMILLLALLGGIAFIGFYLRLVKPIVELTGQTEQLEKGNFSAKVKVGSQDEIGILGMRFNQMVSKIQKYIDIEYRLKIKQKESELKALQNQIDPHFLYNTLDLIRWTARMEKAYETGGLIEKLSRIFRMNLNMGKMWVSVEKEMIYLQNYLELQRSRMGEHRLQFAIYYDYEIKDAYLMKQILQPIVENSIAHGFRNLPRKGKITIRCYRREQEVWIDVIDNGWGFPEQEEAAENNQTGYALNNLKERIEIAFGGSFGIEQEASREGAWIRVKLPVLCESGIEAISDKSGEE</sequence>
<evidence type="ECO:0000256" key="4">
    <source>
        <dbReference type="ARBA" id="ARBA00022475"/>
    </source>
</evidence>
<dbReference type="EMBL" id="VTER01000003">
    <property type="protein sequence ID" value="TYS50414.1"/>
    <property type="molecule type" value="Genomic_DNA"/>
</dbReference>
<comment type="subcellular location">
    <subcellularLocation>
        <location evidence="2">Cell membrane</location>
        <topology evidence="2">Multi-pass membrane protein</topology>
    </subcellularLocation>
</comment>
<evidence type="ECO:0000313" key="18">
    <source>
        <dbReference type="Proteomes" id="UP000322139"/>
    </source>
</evidence>
<evidence type="ECO:0000259" key="16">
    <source>
        <dbReference type="PROSITE" id="PS50885"/>
    </source>
</evidence>
<dbReference type="PANTHER" id="PTHR34220">
    <property type="entry name" value="SENSOR HISTIDINE KINASE YPDA"/>
    <property type="match status" value="1"/>
</dbReference>
<keyword evidence="7 14" id="KW-0812">Transmembrane</keyword>
<keyword evidence="5" id="KW-0597">Phosphoprotein</keyword>
<dbReference type="SMART" id="SM00387">
    <property type="entry name" value="HATPase_c"/>
    <property type="match status" value="1"/>
</dbReference>
<dbReference type="InterPro" id="IPR036890">
    <property type="entry name" value="HATPase_C_sf"/>
</dbReference>
<dbReference type="Gene3D" id="3.30.450.20">
    <property type="entry name" value="PAS domain"/>
    <property type="match status" value="1"/>
</dbReference>
<dbReference type="InterPro" id="IPR003660">
    <property type="entry name" value="HAMP_dom"/>
</dbReference>
<dbReference type="Gene3D" id="3.30.565.10">
    <property type="entry name" value="Histidine kinase-like ATPase, C-terminal domain"/>
    <property type="match status" value="1"/>
</dbReference>
<dbReference type="Pfam" id="PF02743">
    <property type="entry name" value="dCache_1"/>
    <property type="match status" value="1"/>
</dbReference>
<dbReference type="PROSITE" id="PS50109">
    <property type="entry name" value="HIS_KIN"/>
    <property type="match status" value="1"/>
</dbReference>
<keyword evidence="4" id="KW-1003">Cell membrane</keyword>
<evidence type="ECO:0000256" key="11">
    <source>
        <dbReference type="ARBA" id="ARBA00022989"/>
    </source>
</evidence>
<dbReference type="EC" id="2.7.13.3" evidence="3"/>
<dbReference type="InterPro" id="IPR033479">
    <property type="entry name" value="dCache_1"/>
</dbReference>
<dbReference type="SMART" id="SM00304">
    <property type="entry name" value="HAMP"/>
    <property type="match status" value="1"/>
</dbReference>
<evidence type="ECO:0000256" key="3">
    <source>
        <dbReference type="ARBA" id="ARBA00012438"/>
    </source>
</evidence>
<dbReference type="GO" id="GO:0005524">
    <property type="term" value="F:ATP binding"/>
    <property type="evidence" value="ECO:0007669"/>
    <property type="project" value="UniProtKB-KW"/>
</dbReference>
<reference evidence="17 18" key="1">
    <citation type="submission" date="2019-08" db="EMBL/GenBank/DDBJ databases">
        <title>Bacillus genomes from the desert of Cuatro Cienegas, Coahuila.</title>
        <authorList>
            <person name="Olmedo-Alvarez G."/>
        </authorList>
    </citation>
    <scope>NUCLEOTIDE SEQUENCE [LARGE SCALE GENOMIC DNA]</scope>
    <source>
        <strain evidence="17 18">CH446_14T</strain>
    </source>
</reference>
<feature type="domain" description="Histidine kinase" evidence="15">
    <location>
        <begin position="469"/>
        <end position="572"/>
    </location>
</feature>
<evidence type="ECO:0000256" key="1">
    <source>
        <dbReference type="ARBA" id="ARBA00000085"/>
    </source>
</evidence>